<dbReference type="CDD" id="cd00077">
    <property type="entry name" value="HDc"/>
    <property type="match status" value="1"/>
</dbReference>
<evidence type="ECO:0000259" key="2">
    <source>
        <dbReference type="Pfam" id="PF01966"/>
    </source>
</evidence>
<proteinExistence type="predicted"/>
<keyword evidence="1" id="KW-0547">Nucleotide-binding</keyword>
<dbReference type="InterPro" id="IPR006674">
    <property type="entry name" value="HD_domain"/>
</dbReference>
<dbReference type="GO" id="GO:0000166">
    <property type="term" value="F:nucleotide binding"/>
    <property type="evidence" value="ECO:0007669"/>
    <property type="project" value="UniProtKB-KW"/>
</dbReference>
<dbReference type="PANTHER" id="PTHR47545">
    <property type="entry name" value="MULTIFUNCTIONAL CCA PROTEIN"/>
    <property type="match status" value="1"/>
</dbReference>
<reference evidence="3 4" key="1">
    <citation type="submission" date="2021-05" db="EMBL/GenBank/DDBJ databases">
        <title>A Polyphasic approach of four new species of the genus Ohtaekwangia: Ohtaekwangia histidinii sp. nov., Ohtaekwangia cretensis sp. nov., Ohtaekwangia indiensis sp. nov., Ohtaekwangia reichenbachii sp. nov. from diverse environment.</title>
        <authorList>
            <person name="Octaviana S."/>
        </authorList>
    </citation>
    <scope>NUCLEOTIDE SEQUENCE [LARGE SCALE GENOMIC DNA]</scope>
    <source>
        <strain evidence="3 4">PWU37</strain>
    </source>
</reference>
<gene>
    <name evidence="3" type="ORF">KK078_25400</name>
</gene>
<dbReference type="Proteomes" id="UP001319180">
    <property type="component" value="Unassembled WGS sequence"/>
</dbReference>
<dbReference type="SUPFAM" id="SSF109604">
    <property type="entry name" value="HD-domain/PDEase-like"/>
    <property type="match status" value="1"/>
</dbReference>
<dbReference type="RefSeq" id="WP_254093146.1">
    <property type="nucleotide sequence ID" value="NZ_JAHESC010000051.1"/>
</dbReference>
<dbReference type="InterPro" id="IPR027417">
    <property type="entry name" value="P-loop_NTPase"/>
</dbReference>
<dbReference type="PANTHER" id="PTHR47545:SF1">
    <property type="entry name" value="MULTIFUNCTIONAL CCA PROTEIN"/>
    <property type="match status" value="1"/>
</dbReference>
<evidence type="ECO:0000313" key="3">
    <source>
        <dbReference type="EMBL" id="MBT1689924.1"/>
    </source>
</evidence>
<feature type="domain" description="HD" evidence="2">
    <location>
        <begin position="39"/>
        <end position="141"/>
    </location>
</feature>
<dbReference type="InterPro" id="IPR003607">
    <property type="entry name" value="HD/PDEase_dom"/>
</dbReference>
<organism evidence="3 4">
    <name type="scientific">Dawidia soli</name>
    <dbReference type="NCBI Taxonomy" id="2782352"/>
    <lineage>
        <taxon>Bacteria</taxon>
        <taxon>Pseudomonadati</taxon>
        <taxon>Bacteroidota</taxon>
        <taxon>Cytophagia</taxon>
        <taxon>Cytophagales</taxon>
        <taxon>Chryseotaleaceae</taxon>
        <taxon>Dawidia</taxon>
    </lineage>
</organism>
<comment type="caution">
    <text evidence="3">The sequence shown here is derived from an EMBL/GenBank/DDBJ whole genome shotgun (WGS) entry which is preliminary data.</text>
</comment>
<sequence length="367" mass="42156">MEWTITKNKEWSHLEQTFPWVADMQHVPQDAVHHAEGNVAIHTRMVLQALQAAAQYQALPPQQQQILWAAALLHDVEKRSTTQQEGSHITAPGHARRGERTARAVLYTQVPAPFAIREQVAALVRYHGLPLWAMEKPDPVKSLLEASLRVQMPLLALLAEADARGRICADQQDLLDRVELFRAFCDEQQCWQTPRRFADGLARFTYFRKENGSPEYIPYDDLKGEVIMLSGLPGMGKDTFLKKHYPGLPVVSLDDIRRRHKLKPEDTSATGWAVQQAKLQAREYLRQGQPFAWNATNITRSLRTQWIDLFVSYKARVRLVYIEVPYNDWLRQNNNREHAVPHAALMHLLQKLEIPAPHEAHEVVYVV</sequence>
<dbReference type="SUPFAM" id="SSF52540">
    <property type="entry name" value="P-loop containing nucleoside triphosphate hydrolases"/>
    <property type="match status" value="1"/>
</dbReference>
<dbReference type="Pfam" id="PF01966">
    <property type="entry name" value="HD"/>
    <property type="match status" value="1"/>
</dbReference>
<accession>A0AAP2DDA4</accession>
<keyword evidence="4" id="KW-1185">Reference proteome</keyword>
<dbReference type="Gene3D" id="3.40.50.300">
    <property type="entry name" value="P-loop containing nucleotide triphosphate hydrolases"/>
    <property type="match status" value="1"/>
</dbReference>
<evidence type="ECO:0000256" key="1">
    <source>
        <dbReference type="ARBA" id="ARBA00022741"/>
    </source>
</evidence>
<name>A0AAP2DDA4_9BACT</name>
<dbReference type="EMBL" id="JAHESC010000051">
    <property type="protein sequence ID" value="MBT1689924.1"/>
    <property type="molecule type" value="Genomic_DNA"/>
</dbReference>
<dbReference type="AlphaFoldDB" id="A0AAP2DDA4"/>
<protein>
    <submittedName>
        <fullName evidence="3">AAA family ATPase</fullName>
    </submittedName>
</protein>
<dbReference type="InterPro" id="IPR050124">
    <property type="entry name" value="tRNA_CCA-adding_enzyme"/>
</dbReference>
<dbReference type="Gene3D" id="1.10.3090.10">
    <property type="entry name" value="cca-adding enzyme, domain 2"/>
    <property type="match status" value="1"/>
</dbReference>
<evidence type="ECO:0000313" key="4">
    <source>
        <dbReference type="Proteomes" id="UP001319180"/>
    </source>
</evidence>
<dbReference type="Pfam" id="PF13671">
    <property type="entry name" value="AAA_33"/>
    <property type="match status" value="1"/>
</dbReference>